<dbReference type="RefSeq" id="WP_058931873.1">
    <property type="nucleotide sequence ID" value="NZ_CP013747.1"/>
</dbReference>
<keyword evidence="1" id="KW-0472">Membrane</keyword>
<evidence type="ECO:0008006" key="4">
    <source>
        <dbReference type="Google" id="ProtNLM"/>
    </source>
</evidence>
<feature type="transmembrane region" description="Helical" evidence="1">
    <location>
        <begin position="34"/>
        <end position="55"/>
    </location>
</feature>
<keyword evidence="1" id="KW-0812">Transmembrane</keyword>
<organism evidence="2">
    <name type="scientific">Pseudarthrobacter sulfonivorans</name>
    <dbReference type="NCBI Taxonomy" id="121292"/>
    <lineage>
        <taxon>Bacteria</taxon>
        <taxon>Bacillati</taxon>
        <taxon>Actinomycetota</taxon>
        <taxon>Actinomycetes</taxon>
        <taxon>Micrococcales</taxon>
        <taxon>Micrococcaceae</taxon>
        <taxon>Pseudarthrobacter</taxon>
    </lineage>
</organism>
<proteinExistence type="predicted"/>
<dbReference type="EMBL" id="CP013747">
    <property type="protein sequence ID" value="ALV42794.1"/>
    <property type="molecule type" value="Genomic_DNA"/>
</dbReference>
<name>A0A0U3QC62_9MICC</name>
<sequence length="100" mass="10678">MLSLTIVVLVTAAAGFIIWANDKRHTRYGTGLPAGVAVVVGAVSWIIFISAGFGYQPGLTWIPWVLPMALGTVAAIGTVIYLGRTRASHDTRRLTQALKL</sequence>
<dbReference type="STRING" id="121292.AU252_17885"/>
<evidence type="ECO:0000256" key="1">
    <source>
        <dbReference type="SAM" id="Phobius"/>
    </source>
</evidence>
<dbReference type="Proteomes" id="UP000065151">
    <property type="component" value="Chromosome"/>
</dbReference>
<reference evidence="2 3" key="1">
    <citation type="submission" date="2015-12" db="EMBL/GenBank/DDBJ databases">
        <authorList>
            <person name="Shamseldin A."/>
            <person name="Moawad H."/>
            <person name="Abd El-Rahim W.M."/>
            <person name="Sadowsky M.J."/>
        </authorList>
    </citation>
    <scope>NUCLEOTIDE SEQUENCE [LARGE SCALE GENOMIC DNA]</scope>
    <source>
        <strain evidence="2 3">Ar51</strain>
    </source>
</reference>
<accession>A0A0U3QC62</accession>
<keyword evidence="1" id="KW-1133">Transmembrane helix</keyword>
<feature type="transmembrane region" description="Helical" evidence="1">
    <location>
        <begin position="6"/>
        <end position="22"/>
    </location>
</feature>
<evidence type="ECO:0000313" key="3">
    <source>
        <dbReference type="Proteomes" id="UP000065151"/>
    </source>
</evidence>
<protein>
    <recommendedName>
        <fullName evidence="4">Integral membrane protein</fullName>
    </recommendedName>
</protein>
<feature type="transmembrane region" description="Helical" evidence="1">
    <location>
        <begin position="61"/>
        <end position="83"/>
    </location>
</feature>
<gene>
    <name evidence="2" type="ORF">AU252_17885</name>
</gene>
<dbReference type="KEGG" id="psul:AU252_17885"/>
<dbReference type="AlphaFoldDB" id="A0A0U3QC62"/>
<evidence type="ECO:0000313" key="2">
    <source>
        <dbReference type="EMBL" id="ALV42794.1"/>
    </source>
</evidence>